<reference evidence="2" key="1">
    <citation type="journal article" date="2014" name="Int. J. Syst. Evol. Microbiol.">
        <title>Complete genome sequence of Corynebacterium casei LMG S-19264T (=DSM 44701T), isolated from a smear-ripened cheese.</title>
        <authorList>
            <consortium name="US DOE Joint Genome Institute (JGI-PGF)"/>
            <person name="Walter F."/>
            <person name="Albersmeier A."/>
            <person name="Kalinowski J."/>
            <person name="Ruckert C."/>
        </authorList>
    </citation>
    <scope>NUCLEOTIDE SEQUENCE</scope>
    <source>
        <strain evidence="2">CGMCC 1.12181</strain>
    </source>
</reference>
<keyword evidence="1" id="KW-0812">Transmembrane</keyword>
<feature type="transmembrane region" description="Helical" evidence="1">
    <location>
        <begin position="36"/>
        <end position="58"/>
    </location>
</feature>
<evidence type="ECO:0000256" key="1">
    <source>
        <dbReference type="SAM" id="Phobius"/>
    </source>
</evidence>
<evidence type="ECO:0000313" key="2">
    <source>
        <dbReference type="EMBL" id="GGF85205.1"/>
    </source>
</evidence>
<keyword evidence="3" id="KW-1185">Reference proteome</keyword>
<dbReference type="AlphaFoldDB" id="A0A917CEQ8"/>
<dbReference type="RefSeq" id="WP_188363871.1">
    <property type="nucleotide sequence ID" value="NZ_BAABJF010000011.1"/>
</dbReference>
<gene>
    <name evidence="2" type="ORF">GCM10011365_02770</name>
</gene>
<protein>
    <submittedName>
        <fullName evidence="2">Uncharacterized protein</fullName>
    </submittedName>
</protein>
<dbReference type="EMBL" id="BMEO01000001">
    <property type="protein sequence ID" value="GGF85205.1"/>
    <property type="molecule type" value="Genomic_DNA"/>
</dbReference>
<organism evidence="2 3">
    <name type="scientific">Marinicella pacifica</name>
    <dbReference type="NCBI Taxonomy" id="1171543"/>
    <lineage>
        <taxon>Bacteria</taxon>
        <taxon>Pseudomonadati</taxon>
        <taxon>Pseudomonadota</taxon>
        <taxon>Gammaproteobacteria</taxon>
        <taxon>Lysobacterales</taxon>
        <taxon>Marinicellaceae</taxon>
        <taxon>Marinicella</taxon>
    </lineage>
</organism>
<accession>A0A917CEQ8</accession>
<proteinExistence type="predicted"/>
<keyword evidence="1" id="KW-1133">Transmembrane helix</keyword>
<evidence type="ECO:0000313" key="3">
    <source>
        <dbReference type="Proteomes" id="UP000605253"/>
    </source>
</evidence>
<name>A0A917CEQ8_9GAMM</name>
<sequence length="190" mass="22018">MFRKSVAFFALVALFWVLLWVYIPDATPGQLSFTDFLRGLLLLFSLSAFMFALFMLFIRYFGVDIMSRFVPHAGMAWWLAQHAYQFSQPKVTLHISYIGQQKAVEVLVKHNRQRFKTHIAAQTNEDITIGILTTNPTITIHYGDKKTRPQILNIKHLVKRLGKNRVFEVNIDDHGLSYHPQQKELPVNAE</sequence>
<reference evidence="2" key="2">
    <citation type="submission" date="2020-09" db="EMBL/GenBank/DDBJ databases">
        <authorList>
            <person name="Sun Q."/>
            <person name="Zhou Y."/>
        </authorList>
    </citation>
    <scope>NUCLEOTIDE SEQUENCE</scope>
    <source>
        <strain evidence="2">CGMCC 1.12181</strain>
    </source>
</reference>
<comment type="caution">
    <text evidence="2">The sequence shown here is derived from an EMBL/GenBank/DDBJ whole genome shotgun (WGS) entry which is preliminary data.</text>
</comment>
<dbReference type="Proteomes" id="UP000605253">
    <property type="component" value="Unassembled WGS sequence"/>
</dbReference>
<keyword evidence="1" id="KW-0472">Membrane</keyword>